<dbReference type="Proteomes" id="UP000585614">
    <property type="component" value="Unassembled WGS sequence"/>
</dbReference>
<proteinExistence type="predicted"/>
<dbReference type="EMBL" id="JACAGC010000030">
    <property type="protein sequence ID" value="KAF6271571.1"/>
    <property type="molecule type" value="Genomic_DNA"/>
</dbReference>
<accession>A0A7J7R613</accession>
<sequence>MGVLPTSVYLLGTLPASHLPGPSAWSGACAQAVPVRGPCGSGCSWSEPAALSCALKASFSPFPVRSAGSSPEWSGNTGQVCRNNNRATTGRKVTTGGLWPCVWQDSSVKLLESFHSACPAWGGKQCSQPRLASGLP</sequence>
<comment type="caution">
    <text evidence="1">The sequence shown here is derived from an EMBL/GenBank/DDBJ whole genome shotgun (WGS) entry which is preliminary data.</text>
</comment>
<reference evidence="1 2" key="1">
    <citation type="journal article" date="2020" name="Nature">
        <title>Six reference-quality genomes reveal evolution of bat adaptations.</title>
        <authorList>
            <person name="Jebb D."/>
            <person name="Huang Z."/>
            <person name="Pippel M."/>
            <person name="Hughes G.M."/>
            <person name="Lavrichenko K."/>
            <person name="Devanna P."/>
            <person name="Winkler S."/>
            <person name="Jermiin L.S."/>
            <person name="Skirmuntt E.C."/>
            <person name="Katzourakis A."/>
            <person name="Burkitt-Gray L."/>
            <person name="Ray D.A."/>
            <person name="Sullivan K.A.M."/>
            <person name="Roscito J.G."/>
            <person name="Kirilenko B.M."/>
            <person name="Davalos L.M."/>
            <person name="Corthals A.P."/>
            <person name="Power M.L."/>
            <person name="Jones G."/>
            <person name="Ransome R.D."/>
            <person name="Dechmann D.K.N."/>
            <person name="Locatelli A.G."/>
            <person name="Puechmaille S.J."/>
            <person name="Fedrigo O."/>
            <person name="Jarvis E.D."/>
            <person name="Hiller M."/>
            <person name="Vernes S.C."/>
            <person name="Myers E.W."/>
            <person name="Teeling E.C."/>
        </authorList>
    </citation>
    <scope>NUCLEOTIDE SEQUENCE [LARGE SCALE GENOMIC DNA]</scope>
    <source>
        <strain evidence="1">MRhiFer1</strain>
        <tissue evidence="1">Lung</tissue>
    </source>
</reference>
<dbReference type="AlphaFoldDB" id="A0A7J7R613"/>
<evidence type="ECO:0000313" key="1">
    <source>
        <dbReference type="EMBL" id="KAF6271571.1"/>
    </source>
</evidence>
<gene>
    <name evidence="1" type="ORF">mRhiFer1_009667</name>
</gene>
<protein>
    <submittedName>
        <fullName evidence="1">Uncharacterized protein</fullName>
    </submittedName>
</protein>
<name>A0A7J7R613_RHIFE</name>
<evidence type="ECO:0000313" key="2">
    <source>
        <dbReference type="Proteomes" id="UP000585614"/>
    </source>
</evidence>
<organism evidence="1 2">
    <name type="scientific">Rhinolophus ferrumequinum</name>
    <name type="common">Greater horseshoe bat</name>
    <dbReference type="NCBI Taxonomy" id="59479"/>
    <lineage>
        <taxon>Eukaryota</taxon>
        <taxon>Metazoa</taxon>
        <taxon>Chordata</taxon>
        <taxon>Craniata</taxon>
        <taxon>Vertebrata</taxon>
        <taxon>Euteleostomi</taxon>
        <taxon>Mammalia</taxon>
        <taxon>Eutheria</taxon>
        <taxon>Laurasiatheria</taxon>
        <taxon>Chiroptera</taxon>
        <taxon>Yinpterochiroptera</taxon>
        <taxon>Rhinolophoidea</taxon>
        <taxon>Rhinolophidae</taxon>
        <taxon>Rhinolophinae</taxon>
        <taxon>Rhinolophus</taxon>
    </lineage>
</organism>